<sequence length="118" mass="13297">PALFDGLQDSVVIVANLEEDQLDNNPTEAMADDCNDPRPNNERKTLGDCSTIHRIAPMEGTIGKRGDKAPYETRRRSVLVVSNEKFKSPNKSVVLYLQQLITSKQNTEISHEHEDYLD</sequence>
<evidence type="ECO:0000256" key="1">
    <source>
        <dbReference type="SAM" id="MobiDB-lite"/>
    </source>
</evidence>
<keyword evidence="3" id="KW-1185">Reference proteome</keyword>
<dbReference type="Proteomes" id="UP001159405">
    <property type="component" value="Unassembled WGS sequence"/>
</dbReference>
<protein>
    <submittedName>
        <fullName evidence="2">Uncharacterized protein</fullName>
    </submittedName>
</protein>
<name>A0ABN8QE18_9CNID</name>
<feature type="compositionally biased region" description="Basic and acidic residues" evidence="1">
    <location>
        <begin position="35"/>
        <end position="46"/>
    </location>
</feature>
<organism evidence="2 3">
    <name type="scientific">Porites lobata</name>
    <dbReference type="NCBI Taxonomy" id="104759"/>
    <lineage>
        <taxon>Eukaryota</taxon>
        <taxon>Metazoa</taxon>
        <taxon>Cnidaria</taxon>
        <taxon>Anthozoa</taxon>
        <taxon>Hexacorallia</taxon>
        <taxon>Scleractinia</taxon>
        <taxon>Fungiina</taxon>
        <taxon>Poritidae</taxon>
        <taxon>Porites</taxon>
    </lineage>
</organism>
<feature type="non-terminal residue" evidence="2">
    <location>
        <position position="1"/>
    </location>
</feature>
<accession>A0ABN8QE18</accession>
<evidence type="ECO:0000313" key="2">
    <source>
        <dbReference type="EMBL" id="CAH3162180.1"/>
    </source>
</evidence>
<proteinExistence type="predicted"/>
<gene>
    <name evidence="2" type="ORF">PLOB_00005196</name>
</gene>
<dbReference type="EMBL" id="CALNXK010000122">
    <property type="protein sequence ID" value="CAH3162180.1"/>
    <property type="molecule type" value="Genomic_DNA"/>
</dbReference>
<reference evidence="2 3" key="1">
    <citation type="submission" date="2022-05" db="EMBL/GenBank/DDBJ databases">
        <authorList>
            <consortium name="Genoscope - CEA"/>
            <person name="William W."/>
        </authorList>
    </citation>
    <scope>NUCLEOTIDE SEQUENCE [LARGE SCALE GENOMIC DNA]</scope>
</reference>
<comment type="caution">
    <text evidence="2">The sequence shown here is derived from an EMBL/GenBank/DDBJ whole genome shotgun (WGS) entry which is preliminary data.</text>
</comment>
<feature type="region of interest" description="Disordered" evidence="1">
    <location>
        <begin position="24"/>
        <end position="46"/>
    </location>
</feature>
<evidence type="ECO:0000313" key="3">
    <source>
        <dbReference type="Proteomes" id="UP001159405"/>
    </source>
</evidence>